<dbReference type="PROSITE" id="PS51194">
    <property type="entry name" value="HELICASE_CTER"/>
    <property type="match status" value="1"/>
</dbReference>
<sequence>MEILIALVNKIQRACTALGDYGEGSSLPTLWDSLPSSVVRILLHLMPLRSLVKLIQKVTLAGFRNGKFSTLVATNVAARGLDINDVQLIIQEFQSSIDMESHRSSPENDLLSSVALSGPLFRSTIYHLKVPRSSITSLGPEYTLQNKSYSLYSDKRQCRSLTETTVYEKKIGFYTFYLKVDPSWPLCMYELRGRCNNDECSWQHFKDFSDDSLQKRNSMQETCLVKMIDIKACMSLVV</sequence>
<feature type="domain" description="Helicase C-terminal" evidence="1">
    <location>
        <begin position="1"/>
        <end position="167"/>
    </location>
</feature>
<dbReference type="PANTHER" id="PTHR21563">
    <property type="entry name" value="ZINC FINGER C3H1 DOMAIN-CONTAINING PROTEIN"/>
    <property type="match status" value="1"/>
</dbReference>
<dbReference type="eggNOG" id="KOG0446">
    <property type="taxonomic scope" value="Eukaryota"/>
</dbReference>
<gene>
    <name evidence="2" type="ORF">ARALYDRAFT_914163</name>
</gene>
<proteinExistence type="predicted"/>
<dbReference type="SUPFAM" id="SSF52540">
    <property type="entry name" value="P-loop containing nucleoside triphosphate hydrolases"/>
    <property type="match status" value="1"/>
</dbReference>
<evidence type="ECO:0000259" key="1">
    <source>
        <dbReference type="PROSITE" id="PS51194"/>
    </source>
</evidence>
<accession>D7M8W0</accession>
<dbReference type="InterPro" id="IPR001650">
    <property type="entry name" value="Helicase_C-like"/>
</dbReference>
<dbReference type="Pfam" id="PF00271">
    <property type="entry name" value="Helicase_C"/>
    <property type="match status" value="1"/>
</dbReference>
<dbReference type="HOGENOM" id="CLU_1167251_0_0_1"/>
<dbReference type="GO" id="GO:0000178">
    <property type="term" value="C:exosome (RNase complex)"/>
    <property type="evidence" value="ECO:0007669"/>
    <property type="project" value="TreeGrafter"/>
</dbReference>
<evidence type="ECO:0000313" key="3">
    <source>
        <dbReference type="Proteomes" id="UP000008694"/>
    </source>
</evidence>
<dbReference type="EMBL" id="GL348719">
    <property type="protein sequence ID" value="EFH45988.1"/>
    <property type="molecule type" value="Genomic_DNA"/>
</dbReference>
<reference evidence="3" key="1">
    <citation type="journal article" date="2011" name="Nat. Genet.">
        <title>The Arabidopsis lyrata genome sequence and the basis of rapid genome size change.</title>
        <authorList>
            <person name="Hu T.T."/>
            <person name="Pattyn P."/>
            <person name="Bakker E.G."/>
            <person name="Cao J."/>
            <person name="Cheng J.-F."/>
            <person name="Clark R.M."/>
            <person name="Fahlgren N."/>
            <person name="Fawcett J.A."/>
            <person name="Grimwood J."/>
            <person name="Gundlach H."/>
            <person name="Haberer G."/>
            <person name="Hollister J.D."/>
            <person name="Ossowski S."/>
            <person name="Ottilar R.P."/>
            <person name="Salamov A.A."/>
            <person name="Schneeberger K."/>
            <person name="Spannagl M."/>
            <person name="Wang X."/>
            <person name="Yang L."/>
            <person name="Nasrallah M.E."/>
            <person name="Bergelson J."/>
            <person name="Carrington J.C."/>
            <person name="Gaut B.S."/>
            <person name="Schmutz J."/>
            <person name="Mayer K.F.X."/>
            <person name="Van de Peer Y."/>
            <person name="Grigoriev I.V."/>
            <person name="Nordborg M."/>
            <person name="Weigel D."/>
            <person name="Guo Y.-L."/>
        </authorList>
    </citation>
    <scope>NUCLEOTIDE SEQUENCE [LARGE SCALE GENOMIC DNA]</scope>
    <source>
        <strain evidence="3">cv. MN47</strain>
    </source>
</reference>
<organism evidence="3">
    <name type="scientific">Arabidopsis lyrata subsp. lyrata</name>
    <name type="common">Lyre-leaved rock-cress</name>
    <dbReference type="NCBI Taxonomy" id="81972"/>
    <lineage>
        <taxon>Eukaryota</taxon>
        <taxon>Viridiplantae</taxon>
        <taxon>Streptophyta</taxon>
        <taxon>Embryophyta</taxon>
        <taxon>Tracheophyta</taxon>
        <taxon>Spermatophyta</taxon>
        <taxon>Magnoliopsida</taxon>
        <taxon>eudicotyledons</taxon>
        <taxon>Gunneridae</taxon>
        <taxon>Pentapetalae</taxon>
        <taxon>rosids</taxon>
        <taxon>malvids</taxon>
        <taxon>Brassicales</taxon>
        <taxon>Brassicaceae</taxon>
        <taxon>Camelineae</taxon>
        <taxon>Arabidopsis</taxon>
    </lineage>
</organism>
<dbReference type="GO" id="GO:0005634">
    <property type="term" value="C:nucleus"/>
    <property type="evidence" value="ECO:0007669"/>
    <property type="project" value="TreeGrafter"/>
</dbReference>
<dbReference type="STRING" id="81972.D7M8W0"/>
<evidence type="ECO:0000313" key="2">
    <source>
        <dbReference type="EMBL" id="EFH45988.1"/>
    </source>
</evidence>
<protein>
    <recommendedName>
        <fullName evidence="1">Helicase C-terminal domain-containing protein</fullName>
    </recommendedName>
</protein>
<keyword evidence="3" id="KW-1185">Reference proteome</keyword>
<dbReference type="AlphaFoldDB" id="D7M8W0"/>
<dbReference type="PANTHER" id="PTHR21563:SF3">
    <property type="entry name" value="ZINC FINGER C3H1 DOMAIN-CONTAINING PROTEIN"/>
    <property type="match status" value="1"/>
</dbReference>
<dbReference type="InterPro" id="IPR019607">
    <property type="entry name" value="Putative_zinc-finger_domain"/>
</dbReference>
<dbReference type="eggNOG" id="KOG4839">
    <property type="taxonomic scope" value="Eukaryota"/>
</dbReference>
<dbReference type="Gramene" id="scaffold_701905.1">
    <property type="protein sequence ID" value="scaffold_701905.1"/>
    <property type="gene ID" value="scaffold_701905.1"/>
</dbReference>
<name>D7M8W0_ARALL</name>
<dbReference type="Pfam" id="PF10650">
    <property type="entry name" value="zf-C3H1"/>
    <property type="match status" value="1"/>
</dbReference>
<dbReference type="InterPro" id="IPR039278">
    <property type="entry name" value="Red1"/>
</dbReference>
<dbReference type="InterPro" id="IPR027417">
    <property type="entry name" value="P-loop_NTPase"/>
</dbReference>
<dbReference type="eggNOG" id="KOG0331">
    <property type="taxonomic scope" value="Eukaryota"/>
</dbReference>
<dbReference type="Proteomes" id="UP000008694">
    <property type="component" value="Unassembled WGS sequence"/>
</dbReference>
<dbReference type="Gene3D" id="3.40.50.300">
    <property type="entry name" value="P-loop containing nucleotide triphosphate hydrolases"/>
    <property type="match status" value="1"/>
</dbReference>